<dbReference type="EMBL" id="WHWC01000010">
    <property type="protein sequence ID" value="KAG8375507.1"/>
    <property type="molecule type" value="Genomic_DNA"/>
</dbReference>
<evidence type="ECO:0000256" key="1">
    <source>
        <dbReference type="SAM" id="MobiDB-lite"/>
    </source>
</evidence>
<evidence type="ECO:0000259" key="2">
    <source>
        <dbReference type="Pfam" id="PF09762"/>
    </source>
</evidence>
<dbReference type="GO" id="GO:0006893">
    <property type="term" value="P:Golgi to plasma membrane transport"/>
    <property type="evidence" value="ECO:0007669"/>
    <property type="project" value="TreeGrafter"/>
</dbReference>
<name>A0AAV6X4A5_9LAMI</name>
<keyword evidence="4" id="KW-1185">Reference proteome</keyword>
<evidence type="ECO:0000313" key="3">
    <source>
        <dbReference type="EMBL" id="KAG8375507.1"/>
    </source>
</evidence>
<feature type="domain" description="CCDC93 coiled-coil" evidence="2">
    <location>
        <begin position="179"/>
        <end position="416"/>
    </location>
</feature>
<dbReference type="InterPro" id="IPR019159">
    <property type="entry name" value="CCDC93_CC"/>
</dbReference>
<dbReference type="PANTHER" id="PTHR16441:SF0">
    <property type="entry name" value="COILED-COIL DOMAIN-CONTAINING PROTEIN 93"/>
    <property type="match status" value="1"/>
</dbReference>
<sequence length="419" mass="48596">MANILPRQVTEHKESRIANDADLRRIQIEVEHSDESKDAGDENNQRDHDENQYADESQIEHSDLTQYYLTRDRERRQIKAPDRFGYDDDLCSRMNNVEKLHYGGTIIRDGGVPLLIMDQFVHAPWTKGSSHNISHSHARIYVADQLWFSLGRISPFFEQHTAADTRLVAKQWRKLRILVTSSITETDVLDEVRLLRERIDNDCPNPSMGWKVVSLLESLKALEKQESNFESQRSSNRLRVQEEVDELDSMWHCVRDGDDSNSFDQYLQDSNEKLELAKKELGAKLRSIVSLKRQLDEVPSQAELIQYELRLSELNTQIQKKHQQTSKHYDTYNALLEIKELMLKETSLLNSISLQFQNAITSADGRTKLINSLEGILKGTQQKLEKVRMTFESEQKSRDISKEKYAAAISEQRQRALLP</sequence>
<accession>A0AAV6X4A5</accession>
<dbReference type="InterPro" id="IPR039116">
    <property type="entry name" value="CCDC93"/>
</dbReference>
<gene>
    <name evidence="3" type="ORF">BUALT_Bualt10G0107000</name>
</gene>
<evidence type="ECO:0000313" key="4">
    <source>
        <dbReference type="Proteomes" id="UP000826271"/>
    </source>
</evidence>
<feature type="region of interest" description="Disordered" evidence="1">
    <location>
        <begin position="1"/>
        <end position="20"/>
    </location>
</feature>
<organism evidence="3 4">
    <name type="scientific">Buddleja alternifolia</name>
    <dbReference type="NCBI Taxonomy" id="168488"/>
    <lineage>
        <taxon>Eukaryota</taxon>
        <taxon>Viridiplantae</taxon>
        <taxon>Streptophyta</taxon>
        <taxon>Embryophyta</taxon>
        <taxon>Tracheophyta</taxon>
        <taxon>Spermatophyta</taxon>
        <taxon>Magnoliopsida</taxon>
        <taxon>eudicotyledons</taxon>
        <taxon>Gunneridae</taxon>
        <taxon>Pentapetalae</taxon>
        <taxon>asterids</taxon>
        <taxon>lamiids</taxon>
        <taxon>Lamiales</taxon>
        <taxon>Scrophulariaceae</taxon>
        <taxon>Buddlejeae</taxon>
        <taxon>Buddleja</taxon>
    </lineage>
</organism>
<reference evidence="3" key="1">
    <citation type="submission" date="2019-10" db="EMBL/GenBank/DDBJ databases">
        <authorList>
            <person name="Zhang R."/>
            <person name="Pan Y."/>
            <person name="Wang J."/>
            <person name="Ma R."/>
            <person name="Yu S."/>
        </authorList>
    </citation>
    <scope>NUCLEOTIDE SEQUENCE</scope>
    <source>
        <strain evidence="3">LA-IB0</strain>
        <tissue evidence="3">Leaf</tissue>
    </source>
</reference>
<feature type="compositionally biased region" description="Basic and acidic residues" evidence="1">
    <location>
        <begin position="9"/>
        <end position="20"/>
    </location>
</feature>
<proteinExistence type="predicted"/>
<dbReference type="PANTHER" id="PTHR16441">
    <property type="entry name" value="FIDIPIDINE"/>
    <property type="match status" value="1"/>
</dbReference>
<protein>
    <recommendedName>
        <fullName evidence="2">CCDC93 coiled-coil domain-containing protein</fullName>
    </recommendedName>
</protein>
<feature type="compositionally biased region" description="Basic and acidic residues" evidence="1">
    <location>
        <begin position="30"/>
        <end position="51"/>
    </location>
</feature>
<dbReference type="Proteomes" id="UP000826271">
    <property type="component" value="Unassembled WGS sequence"/>
</dbReference>
<dbReference type="Pfam" id="PF09762">
    <property type="entry name" value="CCDC93_CC"/>
    <property type="match status" value="1"/>
</dbReference>
<dbReference type="AlphaFoldDB" id="A0AAV6X4A5"/>
<comment type="caution">
    <text evidence="3">The sequence shown here is derived from an EMBL/GenBank/DDBJ whole genome shotgun (WGS) entry which is preliminary data.</text>
</comment>
<feature type="region of interest" description="Disordered" evidence="1">
    <location>
        <begin position="30"/>
        <end position="57"/>
    </location>
</feature>